<reference evidence="2 3" key="1">
    <citation type="submission" date="2019-04" db="EMBL/GenBank/DDBJ databases">
        <title>An improved genome assembly and genetic linkage map for asparagus bean, Vigna unguiculata ssp. sesquipedialis.</title>
        <authorList>
            <person name="Xia Q."/>
            <person name="Zhang R."/>
            <person name="Dong Y."/>
        </authorList>
    </citation>
    <scope>NUCLEOTIDE SEQUENCE [LARGE SCALE GENOMIC DNA]</scope>
    <source>
        <tissue evidence="2">Leaf</tissue>
    </source>
</reference>
<dbReference type="Proteomes" id="UP000501690">
    <property type="component" value="Linkage Group LG10"/>
</dbReference>
<dbReference type="EMBL" id="CP039354">
    <property type="protein sequence ID" value="QCE11072.1"/>
    <property type="molecule type" value="Genomic_DNA"/>
</dbReference>
<proteinExistence type="predicted"/>
<protein>
    <submittedName>
        <fullName evidence="2">Uncharacterized protein</fullName>
    </submittedName>
</protein>
<gene>
    <name evidence="2" type="ORF">DEO72_LG10g2305</name>
</gene>
<dbReference type="AlphaFoldDB" id="A0A4D6NDV1"/>
<organism evidence="2 3">
    <name type="scientific">Vigna unguiculata</name>
    <name type="common">Cowpea</name>
    <dbReference type="NCBI Taxonomy" id="3917"/>
    <lineage>
        <taxon>Eukaryota</taxon>
        <taxon>Viridiplantae</taxon>
        <taxon>Streptophyta</taxon>
        <taxon>Embryophyta</taxon>
        <taxon>Tracheophyta</taxon>
        <taxon>Spermatophyta</taxon>
        <taxon>Magnoliopsida</taxon>
        <taxon>eudicotyledons</taxon>
        <taxon>Gunneridae</taxon>
        <taxon>Pentapetalae</taxon>
        <taxon>rosids</taxon>
        <taxon>fabids</taxon>
        <taxon>Fabales</taxon>
        <taxon>Fabaceae</taxon>
        <taxon>Papilionoideae</taxon>
        <taxon>50 kb inversion clade</taxon>
        <taxon>NPAAA clade</taxon>
        <taxon>indigoferoid/millettioid clade</taxon>
        <taxon>Phaseoleae</taxon>
        <taxon>Vigna</taxon>
    </lineage>
</organism>
<evidence type="ECO:0000256" key="1">
    <source>
        <dbReference type="SAM" id="MobiDB-lite"/>
    </source>
</evidence>
<evidence type="ECO:0000313" key="2">
    <source>
        <dbReference type="EMBL" id="QCE11072.1"/>
    </source>
</evidence>
<feature type="compositionally biased region" description="Basic and acidic residues" evidence="1">
    <location>
        <begin position="77"/>
        <end position="88"/>
    </location>
</feature>
<feature type="region of interest" description="Disordered" evidence="1">
    <location>
        <begin position="41"/>
        <end position="101"/>
    </location>
</feature>
<name>A0A4D6NDV1_VIGUN</name>
<keyword evidence="3" id="KW-1185">Reference proteome</keyword>
<sequence length="180" mass="20602">MTVEDDAIQRVRELQELTKNTRKPRHDSCDKKRKLFAHECEVQQRWSEQSGRRRESSVAAQRWWKKTSRGGGGTPEKLQRDRERDHCRSSVARGETTRRQAARVVFSSEVAEREGETAAARGSRARVVFSLEVAEREGGDNDGVAVAVAAQEQRAMVVGTCREKWRRSAREEERGFSFEP</sequence>
<accession>A0A4D6NDV1</accession>
<evidence type="ECO:0000313" key="3">
    <source>
        <dbReference type="Proteomes" id="UP000501690"/>
    </source>
</evidence>